<feature type="transmembrane region" description="Helical" evidence="8">
    <location>
        <begin position="225"/>
        <end position="251"/>
    </location>
</feature>
<dbReference type="InterPro" id="IPR050549">
    <property type="entry name" value="MFS_Trehalose_Transporter"/>
</dbReference>
<feature type="transmembrane region" description="Helical" evidence="8">
    <location>
        <begin position="163"/>
        <end position="184"/>
    </location>
</feature>
<feature type="transmembrane region" description="Helical" evidence="8">
    <location>
        <begin position="12"/>
        <end position="34"/>
    </location>
</feature>
<dbReference type="Proteomes" id="UP001151699">
    <property type="component" value="Chromosome A"/>
</dbReference>
<organism evidence="9 10">
    <name type="scientific">Pseudolycoriella hygida</name>
    <dbReference type="NCBI Taxonomy" id="35572"/>
    <lineage>
        <taxon>Eukaryota</taxon>
        <taxon>Metazoa</taxon>
        <taxon>Ecdysozoa</taxon>
        <taxon>Arthropoda</taxon>
        <taxon>Hexapoda</taxon>
        <taxon>Insecta</taxon>
        <taxon>Pterygota</taxon>
        <taxon>Neoptera</taxon>
        <taxon>Endopterygota</taxon>
        <taxon>Diptera</taxon>
        <taxon>Nematocera</taxon>
        <taxon>Sciaroidea</taxon>
        <taxon>Sciaridae</taxon>
        <taxon>Pseudolycoriella</taxon>
    </lineage>
</organism>
<dbReference type="GO" id="GO:0022857">
    <property type="term" value="F:transmembrane transporter activity"/>
    <property type="evidence" value="ECO:0007669"/>
    <property type="project" value="InterPro"/>
</dbReference>
<protein>
    <submittedName>
        <fullName evidence="9">Facilitated trehalose transporter Tret1</fullName>
    </submittedName>
</protein>
<dbReference type="SUPFAM" id="SSF103473">
    <property type="entry name" value="MFS general substrate transporter"/>
    <property type="match status" value="1"/>
</dbReference>
<dbReference type="PANTHER" id="PTHR48021:SF33">
    <property type="entry name" value="AT22075P-RELATED"/>
    <property type="match status" value="1"/>
</dbReference>
<name>A0A9Q0NCN6_9DIPT</name>
<keyword evidence="6 8" id="KW-1133">Transmembrane helix</keyword>
<gene>
    <name evidence="9" type="primary">Tret1_11</name>
    <name evidence="9" type="ORF">Bhyg_03106</name>
</gene>
<keyword evidence="10" id="KW-1185">Reference proteome</keyword>
<dbReference type="EMBL" id="WJQU01000001">
    <property type="protein sequence ID" value="KAJ6647882.1"/>
    <property type="molecule type" value="Genomic_DNA"/>
</dbReference>
<reference evidence="9" key="1">
    <citation type="submission" date="2022-07" db="EMBL/GenBank/DDBJ databases">
        <authorList>
            <person name="Trinca V."/>
            <person name="Uliana J.V.C."/>
            <person name="Torres T.T."/>
            <person name="Ward R.J."/>
            <person name="Monesi N."/>
        </authorList>
    </citation>
    <scope>NUCLEOTIDE SEQUENCE</scope>
    <source>
        <strain evidence="9">HSMRA1968</strain>
        <tissue evidence="9">Whole embryos</tissue>
    </source>
</reference>
<keyword evidence="7 8" id="KW-0472">Membrane</keyword>
<dbReference type="OrthoDB" id="8120565at2759"/>
<accession>A0A9Q0NCN6</accession>
<evidence type="ECO:0000256" key="1">
    <source>
        <dbReference type="ARBA" id="ARBA00004651"/>
    </source>
</evidence>
<feature type="transmembrane region" description="Helical" evidence="8">
    <location>
        <begin position="131"/>
        <end position="151"/>
    </location>
</feature>
<evidence type="ECO:0000256" key="7">
    <source>
        <dbReference type="ARBA" id="ARBA00023136"/>
    </source>
</evidence>
<comment type="caution">
    <text evidence="9">The sequence shown here is derived from an EMBL/GenBank/DDBJ whole genome shotgun (WGS) entry which is preliminary data.</text>
</comment>
<dbReference type="PANTHER" id="PTHR48021">
    <property type="match status" value="1"/>
</dbReference>
<evidence type="ECO:0000256" key="2">
    <source>
        <dbReference type="ARBA" id="ARBA00022448"/>
    </source>
</evidence>
<dbReference type="Pfam" id="PF00083">
    <property type="entry name" value="Sugar_tr"/>
    <property type="match status" value="1"/>
</dbReference>
<dbReference type="InterPro" id="IPR005828">
    <property type="entry name" value="MFS_sugar_transport-like"/>
</dbReference>
<evidence type="ECO:0000256" key="8">
    <source>
        <dbReference type="SAM" id="Phobius"/>
    </source>
</evidence>
<comment type="subcellular location">
    <subcellularLocation>
        <location evidence="1">Cell membrane</location>
        <topology evidence="1">Multi-pass membrane protein</topology>
    </subcellularLocation>
</comment>
<evidence type="ECO:0000313" key="9">
    <source>
        <dbReference type="EMBL" id="KAJ6647882.1"/>
    </source>
</evidence>
<dbReference type="GO" id="GO:0005886">
    <property type="term" value="C:plasma membrane"/>
    <property type="evidence" value="ECO:0007669"/>
    <property type="project" value="UniProtKB-SubCell"/>
</dbReference>
<dbReference type="Gene3D" id="1.20.1250.20">
    <property type="entry name" value="MFS general substrate transporter like domains"/>
    <property type="match status" value="1"/>
</dbReference>
<dbReference type="AlphaFoldDB" id="A0A9Q0NCN6"/>
<keyword evidence="5 8" id="KW-0812">Transmembrane</keyword>
<sequence length="310" mass="34089">MTISVFCIRGMLGSMLMVFACFGVMLTYVTGAYMTYTTSSYVMMVFPVALFVSFVFLPDTPMSLISRNKIEDAEKSLRFYKNCANTSSDERFEAEKTKLHSLVKANQEKGEKLSLSDFATSEARIGFVRGFSVVLLSIFSGSPVLLNYASIVFRDSGSTLDPALSAIIMIIIQFIATATSSSLVDKVGRRILYILSSGGTAIGMTAMGTYVYLSFRGTDLTGYHWVPVTSLSFAVLSSNIGIIPLVFVVLLEVLPVKIRAVAATLCMSLISLFMFLMVKFYPIVAEAVNMHSCMWFFGLISFIDPCRSTN</sequence>
<dbReference type="FunFam" id="1.20.1250.20:FF:000218">
    <property type="entry name" value="facilitated trehalose transporter Tret1"/>
    <property type="match status" value="1"/>
</dbReference>
<keyword evidence="3" id="KW-1003">Cell membrane</keyword>
<feature type="transmembrane region" description="Helical" evidence="8">
    <location>
        <begin position="40"/>
        <end position="57"/>
    </location>
</feature>
<evidence type="ECO:0000256" key="5">
    <source>
        <dbReference type="ARBA" id="ARBA00022692"/>
    </source>
</evidence>
<evidence type="ECO:0000256" key="3">
    <source>
        <dbReference type="ARBA" id="ARBA00022475"/>
    </source>
</evidence>
<dbReference type="InterPro" id="IPR036259">
    <property type="entry name" value="MFS_trans_sf"/>
</dbReference>
<feature type="transmembrane region" description="Helical" evidence="8">
    <location>
        <begin position="258"/>
        <end position="277"/>
    </location>
</feature>
<keyword evidence="4" id="KW-0762">Sugar transport</keyword>
<evidence type="ECO:0000256" key="6">
    <source>
        <dbReference type="ARBA" id="ARBA00022989"/>
    </source>
</evidence>
<proteinExistence type="predicted"/>
<feature type="transmembrane region" description="Helical" evidence="8">
    <location>
        <begin position="191"/>
        <end position="213"/>
    </location>
</feature>
<evidence type="ECO:0000256" key="4">
    <source>
        <dbReference type="ARBA" id="ARBA00022597"/>
    </source>
</evidence>
<keyword evidence="2" id="KW-0813">Transport</keyword>
<evidence type="ECO:0000313" key="10">
    <source>
        <dbReference type="Proteomes" id="UP001151699"/>
    </source>
</evidence>